<dbReference type="Proteomes" id="UP001292079">
    <property type="component" value="Unassembled WGS sequence"/>
</dbReference>
<dbReference type="SMART" id="SM00389">
    <property type="entry name" value="HOX"/>
    <property type="match status" value="1"/>
</dbReference>
<dbReference type="GO" id="GO:0005667">
    <property type="term" value="C:transcription regulator complex"/>
    <property type="evidence" value="ECO:0007669"/>
    <property type="project" value="TreeGrafter"/>
</dbReference>
<keyword evidence="2 4" id="KW-0371">Homeobox</keyword>
<reference evidence="7" key="2">
    <citation type="journal article" date="2023" name="Infect Dis Poverty">
        <title>Chromosome-scale genome of the human blood fluke Schistosoma mekongi and its implications for public health.</title>
        <authorList>
            <person name="Zhou M."/>
            <person name="Xu L."/>
            <person name="Xu D."/>
            <person name="Chen W."/>
            <person name="Khan J."/>
            <person name="Hu Y."/>
            <person name="Huang H."/>
            <person name="Wei H."/>
            <person name="Zhang Y."/>
            <person name="Chusongsang P."/>
            <person name="Tanasarnprasert K."/>
            <person name="Hu X."/>
            <person name="Limpanont Y."/>
            <person name="Lv Z."/>
        </authorList>
    </citation>
    <scope>NUCLEOTIDE SEQUENCE</scope>
    <source>
        <strain evidence="7">LV_2022a</strain>
    </source>
</reference>
<reference evidence="7" key="1">
    <citation type="submission" date="2022-04" db="EMBL/GenBank/DDBJ databases">
        <authorList>
            <person name="Xu L."/>
            <person name="Lv Z."/>
        </authorList>
    </citation>
    <scope>NUCLEOTIDE SEQUENCE</scope>
    <source>
        <strain evidence="7">LV_2022a</strain>
    </source>
</reference>
<dbReference type="PANTHER" id="PTHR10390:SF44">
    <property type="entry name" value="SIX HOMEOBOX 4"/>
    <property type="match status" value="1"/>
</dbReference>
<keyword evidence="3 4" id="KW-0539">Nucleus</keyword>
<dbReference type="InterPro" id="IPR009057">
    <property type="entry name" value="Homeodomain-like_sf"/>
</dbReference>
<dbReference type="Pfam" id="PF16878">
    <property type="entry name" value="SIX1_SD"/>
    <property type="match status" value="1"/>
</dbReference>
<evidence type="ECO:0000259" key="6">
    <source>
        <dbReference type="PROSITE" id="PS50071"/>
    </source>
</evidence>
<organism evidence="7 8">
    <name type="scientific">Schistosoma mekongi</name>
    <name type="common">Parasitic worm</name>
    <dbReference type="NCBI Taxonomy" id="38744"/>
    <lineage>
        <taxon>Eukaryota</taxon>
        <taxon>Metazoa</taxon>
        <taxon>Spiralia</taxon>
        <taxon>Lophotrochozoa</taxon>
        <taxon>Platyhelminthes</taxon>
        <taxon>Trematoda</taxon>
        <taxon>Digenea</taxon>
        <taxon>Strigeidida</taxon>
        <taxon>Schistosomatoidea</taxon>
        <taxon>Schistosomatidae</taxon>
        <taxon>Schistosoma</taxon>
    </lineage>
</organism>
<comment type="caution">
    <text evidence="7">The sequence shown here is derived from an EMBL/GenBank/DDBJ whole genome shotgun (WGS) entry which is preliminary data.</text>
</comment>
<sequence>IIKTEEMQSLNGVFYSNSCTHIDNNLTNKSTLPNELDVTYQHQLSSNTTSFSNNINVDTKDLSMNFNSNHIECICHVLYDNRKIDQLKVFLSKISTYSIYHNNEVIIKCRALILFINEEFTELFKILNNFPFSFYNHNEMQNLWYQAQYLQIEKSCGHQLNAVAKYRIRKKFPPPKTIWDGDEITYNFKDKSRNYLTEQFAHNPYPSLLEKHVIAKNSSLTITQVSNWFKNRRQRDKVLNNNMKIKCANFDGINHLRPDEFNMGTGYNEHCKQIPEGLLHDDKLFEMTCHGHNKFYYNFTR</sequence>
<evidence type="ECO:0000256" key="2">
    <source>
        <dbReference type="ARBA" id="ARBA00023155"/>
    </source>
</evidence>
<evidence type="ECO:0000256" key="5">
    <source>
        <dbReference type="RuleBase" id="RU000682"/>
    </source>
</evidence>
<dbReference type="Gene3D" id="1.10.10.60">
    <property type="entry name" value="Homeodomain-like"/>
    <property type="match status" value="1"/>
</dbReference>
<keyword evidence="1 4" id="KW-0238">DNA-binding</keyword>
<dbReference type="PANTHER" id="PTHR10390">
    <property type="entry name" value="HOMEOBOX PROTEIN SIX"/>
    <property type="match status" value="1"/>
</dbReference>
<evidence type="ECO:0000256" key="3">
    <source>
        <dbReference type="ARBA" id="ARBA00023242"/>
    </source>
</evidence>
<dbReference type="CDD" id="cd00086">
    <property type="entry name" value="homeodomain"/>
    <property type="match status" value="1"/>
</dbReference>
<dbReference type="InterPro" id="IPR017970">
    <property type="entry name" value="Homeobox_CS"/>
</dbReference>
<feature type="domain" description="Homeobox" evidence="6">
    <location>
        <begin position="188"/>
        <end position="239"/>
    </location>
</feature>
<dbReference type="Pfam" id="PF00046">
    <property type="entry name" value="Homeodomain"/>
    <property type="match status" value="1"/>
</dbReference>
<evidence type="ECO:0000256" key="1">
    <source>
        <dbReference type="ARBA" id="ARBA00023125"/>
    </source>
</evidence>
<feature type="DNA-binding region" description="Homeobox" evidence="4">
    <location>
        <begin position="190"/>
        <end position="240"/>
    </location>
</feature>
<dbReference type="PROSITE" id="PS50071">
    <property type="entry name" value="HOMEOBOX_2"/>
    <property type="match status" value="1"/>
</dbReference>
<dbReference type="InterPro" id="IPR031701">
    <property type="entry name" value="SIX1_SD"/>
</dbReference>
<accession>A0AAE1ZIX6</accession>
<evidence type="ECO:0000313" key="7">
    <source>
        <dbReference type="EMBL" id="KAK4474142.1"/>
    </source>
</evidence>
<protein>
    <recommendedName>
        <fullName evidence="6">Homeobox domain-containing protein</fullName>
    </recommendedName>
</protein>
<dbReference type="GO" id="GO:0000978">
    <property type="term" value="F:RNA polymerase II cis-regulatory region sequence-specific DNA binding"/>
    <property type="evidence" value="ECO:0007669"/>
    <property type="project" value="TreeGrafter"/>
</dbReference>
<keyword evidence="8" id="KW-1185">Reference proteome</keyword>
<feature type="non-terminal residue" evidence="7">
    <location>
        <position position="1"/>
    </location>
</feature>
<name>A0AAE1ZIX6_SCHME</name>
<gene>
    <name evidence="7" type="ORF">MN116_003444</name>
</gene>
<comment type="subcellular location">
    <subcellularLocation>
        <location evidence="4 5">Nucleus</location>
    </subcellularLocation>
</comment>
<dbReference type="SUPFAM" id="SSF46689">
    <property type="entry name" value="Homeodomain-like"/>
    <property type="match status" value="1"/>
</dbReference>
<dbReference type="InterPro" id="IPR001356">
    <property type="entry name" value="HD"/>
</dbReference>
<dbReference type="EMBL" id="JALJAT010000002">
    <property type="protein sequence ID" value="KAK4474142.1"/>
    <property type="molecule type" value="Genomic_DNA"/>
</dbReference>
<dbReference type="AlphaFoldDB" id="A0AAE1ZIX6"/>
<dbReference type="GO" id="GO:0005634">
    <property type="term" value="C:nucleus"/>
    <property type="evidence" value="ECO:0007669"/>
    <property type="project" value="UniProtKB-SubCell"/>
</dbReference>
<evidence type="ECO:0000256" key="4">
    <source>
        <dbReference type="PROSITE-ProRule" id="PRU00108"/>
    </source>
</evidence>
<evidence type="ECO:0000313" key="8">
    <source>
        <dbReference type="Proteomes" id="UP001292079"/>
    </source>
</evidence>
<dbReference type="PROSITE" id="PS00027">
    <property type="entry name" value="HOMEOBOX_1"/>
    <property type="match status" value="1"/>
</dbReference>
<dbReference type="GO" id="GO:0000981">
    <property type="term" value="F:DNA-binding transcription factor activity, RNA polymerase II-specific"/>
    <property type="evidence" value="ECO:0007669"/>
    <property type="project" value="InterPro"/>
</dbReference>
<proteinExistence type="predicted"/>